<dbReference type="InterPro" id="IPR001387">
    <property type="entry name" value="Cro/C1-type_HTH"/>
</dbReference>
<dbReference type="CDD" id="cd00093">
    <property type="entry name" value="HTH_XRE"/>
    <property type="match status" value="1"/>
</dbReference>
<dbReference type="SMART" id="SM00530">
    <property type="entry name" value="HTH_XRE"/>
    <property type="match status" value="1"/>
</dbReference>
<comment type="caution">
    <text evidence="3">The sequence shown here is derived from an EMBL/GenBank/DDBJ whole genome shotgun (WGS) entry which is preliminary data.</text>
</comment>
<organism evidence="3 4">
    <name type="scientific">Neolewinella maritima</name>
    <dbReference type="NCBI Taxonomy" id="1383882"/>
    <lineage>
        <taxon>Bacteria</taxon>
        <taxon>Pseudomonadati</taxon>
        <taxon>Bacteroidota</taxon>
        <taxon>Saprospiria</taxon>
        <taxon>Saprospirales</taxon>
        <taxon>Lewinellaceae</taxon>
        <taxon>Neolewinella</taxon>
    </lineage>
</organism>
<dbReference type="SUPFAM" id="SSF47413">
    <property type="entry name" value="lambda repressor-like DNA-binding domains"/>
    <property type="match status" value="1"/>
</dbReference>
<dbReference type="Gene3D" id="1.10.260.40">
    <property type="entry name" value="lambda repressor-like DNA-binding domains"/>
    <property type="match status" value="1"/>
</dbReference>
<evidence type="ECO:0000313" key="4">
    <source>
        <dbReference type="Proteomes" id="UP000837803"/>
    </source>
</evidence>
<dbReference type="PROSITE" id="PS50943">
    <property type="entry name" value="HTH_CROC1"/>
    <property type="match status" value="1"/>
</dbReference>
<gene>
    <name evidence="3" type="ORF">LEM8419_02714</name>
</gene>
<dbReference type="RefSeq" id="WP_238751662.1">
    <property type="nucleotide sequence ID" value="NZ_CAKLPZ010000003.1"/>
</dbReference>
<dbReference type="InterPro" id="IPR010982">
    <property type="entry name" value="Lambda_DNA-bd_dom_sf"/>
</dbReference>
<dbReference type="PANTHER" id="PTHR46558:SF4">
    <property type="entry name" value="DNA-BIDING PHAGE PROTEIN"/>
    <property type="match status" value="1"/>
</dbReference>
<keyword evidence="1" id="KW-0238">DNA-binding</keyword>
<feature type="domain" description="HTH cro/C1-type" evidence="2">
    <location>
        <begin position="24"/>
        <end position="78"/>
    </location>
</feature>
<evidence type="ECO:0000313" key="3">
    <source>
        <dbReference type="EMBL" id="CAH1001807.1"/>
    </source>
</evidence>
<accession>A0ABN8F727</accession>
<keyword evidence="4" id="KW-1185">Reference proteome</keyword>
<dbReference type="PANTHER" id="PTHR46558">
    <property type="entry name" value="TRACRIPTIONAL REGULATORY PROTEIN-RELATED-RELATED"/>
    <property type="match status" value="1"/>
</dbReference>
<dbReference type="Pfam" id="PF01381">
    <property type="entry name" value="HTH_3"/>
    <property type="match status" value="1"/>
</dbReference>
<evidence type="ECO:0000259" key="2">
    <source>
        <dbReference type="PROSITE" id="PS50943"/>
    </source>
</evidence>
<proteinExistence type="predicted"/>
<name>A0ABN8F727_9BACT</name>
<dbReference type="EMBL" id="CAKLPZ010000003">
    <property type="protein sequence ID" value="CAH1001807.1"/>
    <property type="molecule type" value="Genomic_DNA"/>
</dbReference>
<dbReference type="Proteomes" id="UP000837803">
    <property type="component" value="Unassembled WGS sequence"/>
</dbReference>
<reference evidence="3" key="1">
    <citation type="submission" date="2021-12" db="EMBL/GenBank/DDBJ databases">
        <authorList>
            <person name="Rodrigo-Torres L."/>
            <person name="Arahal R. D."/>
            <person name="Lucena T."/>
        </authorList>
    </citation>
    <scope>NUCLEOTIDE SEQUENCE</scope>
    <source>
        <strain evidence="3">CECT 8419</strain>
    </source>
</reference>
<evidence type="ECO:0000256" key="1">
    <source>
        <dbReference type="ARBA" id="ARBA00023125"/>
    </source>
</evidence>
<protein>
    <recommendedName>
        <fullName evidence="2">HTH cro/C1-type domain-containing protein</fullName>
    </recommendedName>
</protein>
<sequence>MNAKDPDSPALRKDQLPNYIATNLRILRRQAGWSQTELAERVGLNRGNIASYESGSAEPSICKLLRISNLFDITTRDLTRRDFTDPTELALARSAHHTQREQEQEALTQYRRRHTELGQLLDSSRRLFEHKRASMGQPCKEAELLAAHYLQLQELSTQLLQEHARLLDEVECQCS</sequence>